<sequence>MCGICIAGLCIPYPALLPMLLLALQWTMTQLARIGLKLPGIFATDSPTAKDAPEKPPQHRIENEVCDDLWCFCLTSMGRKASSGNSPPAYIDSSSSEGSDSESDDAEEADQPDDSTRQLVVAPTLERPNRRNQQMRKRRMNSTPAKSFVPGEWCLPCAEIIT</sequence>
<accession>A0ABD3SC86</accession>
<reference evidence="2 3" key="1">
    <citation type="submission" date="2024-10" db="EMBL/GenBank/DDBJ databases">
        <title>Updated reference genomes for cyclostephanoid diatoms.</title>
        <authorList>
            <person name="Roberts W.R."/>
            <person name="Alverson A.J."/>
        </authorList>
    </citation>
    <scope>NUCLEOTIDE SEQUENCE [LARGE SCALE GENOMIC DNA]</scope>
    <source>
        <strain evidence="2 3">AJA228-03</strain>
    </source>
</reference>
<dbReference type="Proteomes" id="UP001530377">
    <property type="component" value="Unassembled WGS sequence"/>
</dbReference>
<evidence type="ECO:0000313" key="2">
    <source>
        <dbReference type="EMBL" id="KAL3822137.1"/>
    </source>
</evidence>
<keyword evidence="3" id="KW-1185">Reference proteome</keyword>
<gene>
    <name evidence="2" type="ORF">ACHAXA_011915</name>
</gene>
<protein>
    <recommendedName>
        <fullName evidence="4">Secreted protein</fullName>
    </recommendedName>
</protein>
<feature type="region of interest" description="Disordered" evidence="1">
    <location>
        <begin position="78"/>
        <end position="145"/>
    </location>
</feature>
<comment type="caution">
    <text evidence="2">The sequence shown here is derived from an EMBL/GenBank/DDBJ whole genome shotgun (WGS) entry which is preliminary data.</text>
</comment>
<name>A0ABD3SC86_9STRA</name>
<evidence type="ECO:0008006" key="4">
    <source>
        <dbReference type="Google" id="ProtNLM"/>
    </source>
</evidence>
<organism evidence="2 3">
    <name type="scientific">Cyclostephanos tholiformis</name>
    <dbReference type="NCBI Taxonomy" id="382380"/>
    <lineage>
        <taxon>Eukaryota</taxon>
        <taxon>Sar</taxon>
        <taxon>Stramenopiles</taxon>
        <taxon>Ochrophyta</taxon>
        <taxon>Bacillariophyta</taxon>
        <taxon>Coscinodiscophyceae</taxon>
        <taxon>Thalassiosirophycidae</taxon>
        <taxon>Stephanodiscales</taxon>
        <taxon>Stephanodiscaceae</taxon>
        <taxon>Cyclostephanos</taxon>
    </lineage>
</organism>
<evidence type="ECO:0000313" key="3">
    <source>
        <dbReference type="Proteomes" id="UP001530377"/>
    </source>
</evidence>
<evidence type="ECO:0000256" key="1">
    <source>
        <dbReference type="SAM" id="MobiDB-lite"/>
    </source>
</evidence>
<proteinExistence type="predicted"/>
<dbReference type="AlphaFoldDB" id="A0ABD3SC86"/>
<dbReference type="EMBL" id="JALLPB020000074">
    <property type="protein sequence ID" value="KAL3822137.1"/>
    <property type="molecule type" value="Genomic_DNA"/>
</dbReference>
<feature type="compositionally biased region" description="Acidic residues" evidence="1">
    <location>
        <begin position="99"/>
        <end position="113"/>
    </location>
</feature>